<evidence type="ECO:0000256" key="1">
    <source>
        <dbReference type="ARBA" id="ARBA00022553"/>
    </source>
</evidence>
<gene>
    <name evidence="6" type="ORF">SAMN05192566_0303</name>
</gene>
<feature type="domain" description="Response regulatory" evidence="5">
    <location>
        <begin position="4"/>
        <end position="120"/>
    </location>
</feature>
<dbReference type="SMART" id="SM00448">
    <property type="entry name" value="REC"/>
    <property type="match status" value="1"/>
</dbReference>
<dbReference type="InterPro" id="IPR011006">
    <property type="entry name" value="CheY-like_superfamily"/>
</dbReference>
<dbReference type="AlphaFoldDB" id="A0A1G8ZGL9"/>
<evidence type="ECO:0000259" key="5">
    <source>
        <dbReference type="PROSITE" id="PS50110"/>
    </source>
</evidence>
<protein>
    <submittedName>
        <fullName evidence="6">Two component transcriptional regulator, LuxR family</fullName>
    </submittedName>
</protein>
<feature type="modified residue" description="4-aspartylphosphate" evidence="3">
    <location>
        <position position="55"/>
    </location>
</feature>
<accession>A0A1G8ZGL9</accession>
<dbReference type="InterPro" id="IPR016032">
    <property type="entry name" value="Sig_transdc_resp-reg_C-effctor"/>
</dbReference>
<dbReference type="STRING" id="492660.SAMN05192566_0303"/>
<dbReference type="PROSITE" id="PS50110">
    <property type="entry name" value="RESPONSE_REGULATORY"/>
    <property type="match status" value="1"/>
</dbReference>
<dbReference type="GO" id="GO:0003677">
    <property type="term" value="F:DNA binding"/>
    <property type="evidence" value="ECO:0007669"/>
    <property type="project" value="UniProtKB-KW"/>
</dbReference>
<reference evidence="7" key="1">
    <citation type="submission" date="2016-10" db="EMBL/GenBank/DDBJ databases">
        <authorList>
            <person name="Varghese N."/>
            <person name="Submissions S."/>
        </authorList>
    </citation>
    <scope>NUCLEOTIDE SEQUENCE [LARGE SCALE GENOMIC DNA]</scope>
    <source>
        <strain evidence="7">CBMB127</strain>
    </source>
</reference>
<keyword evidence="1 3" id="KW-0597">Phosphoprotein</keyword>
<proteinExistence type="predicted"/>
<dbReference type="InterPro" id="IPR058245">
    <property type="entry name" value="NreC/VraR/RcsB-like_REC"/>
</dbReference>
<evidence type="ECO:0000256" key="2">
    <source>
        <dbReference type="ARBA" id="ARBA00023125"/>
    </source>
</evidence>
<dbReference type="InterPro" id="IPR001789">
    <property type="entry name" value="Sig_transdc_resp-reg_receiver"/>
</dbReference>
<feature type="domain" description="HTH luxR-type" evidence="4">
    <location>
        <begin position="142"/>
        <end position="207"/>
    </location>
</feature>
<dbReference type="Proteomes" id="UP000198629">
    <property type="component" value="Unassembled WGS sequence"/>
</dbReference>
<dbReference type="Pfam" id="PF00196">
    <property type="entry name" value="GerE"/>
    <property type="match status" value="1"/>
</dbReference>
<dbReference type="PROSITE" id="PS50043">
    <property type="entry name" value="HTH_LUXR_2"/>
    <property type="match status" value="1"/>
</dbReference>
<dbReference type="SUPFAM" id="SSF52172">
    <property type="entry name" value="CheY-like"/>
    <property type="match status" value="1"/>
</dbReference>
<dbReference type="GO" id="GO:0006355">
    <property type="term" value="P:regulation of DNA-templated transcription"/>
    <property type="evidence" value="ECO:0007669"/>
    <property type="project" value="InterPro"/>
</dbReference>
<evidence type="ECO:0000256" key="3">
    <source>
        <dbReference type="PROSITE-ProRule" id="PRU00169"/>
    </source>
</evidence>
<dbReference type="RefSeq" id="WP_091468779.1">
    <property type="nucleotide sequence ID" value="NZ_FNFX01000001.1"/>
</dbReference>
<evidence type="ECO:0000313" key="7">
    <source>
        <dbReference type="Proteomes" id="UP000198629"/>
    </source>
</evidence>
<keyword evidence="7" id="KW-1185">Reference proteome</keyword>
<dbReference type="SMART" id="SM00421">
    <property type="entry name" value="HTH_LUXR"/>
    <property type="match status" value="1"/>
</dbReference>
<name>A0A1G8ZGL9_9PROT</name>
<dbReference type="CDD" id="cd17535">
    <property type="entry name" value="REC_NarL-like"/>
    <property type="match status" value="1"/>
</dbReference>
<dbReference type="InterPro" id="IPR000792">
    <property type="entry name" value="Tscrpt_reg_LuxR_C"/>
</dbReference>
<dbReference type="PRINTS" id="PR00038">
    <property type="entry name" value="HTHLUXR"/>
</dbReference>
<sequence>MTIKVVLVDDHTVVRSGLRRLLESHKSIEIVAEAETGELAYQLYGEVKPDVVLMDISMPGMGGLEAAKRILQRYPNARIVIFSMHEAVSFAAQALKAGVKGYVTKTGVADDLLQAVLHVSRGKTFLSPEVAQKIALQTLIGENNPLQQLTAREFEVFRLLAAGKRVEEVADTLKISQKTVANYYTLIKQKLSVSSPVEMVRLAMKHGLIETE</sequence>
<evidence type="ECO:0000313" key="6">
    <source>
        <dbReference type="EMBL" id="SDK14266.1"/>
    </source>
</evidence>
<dbReference type="EMBL" id="FNFX01000001">
    <property type="protein sequence ID" value="SDK14266.1"/>
    <property type="molecule type" value="Genomic_DNA"/>
</dbReference>
<dbReference type="PANTHER" id="PTHR43214:SF43">
    <property type="entry name" value="TWO-COMPONENT RESPONSE REGULATOR"/>
    <property type="match status" value="1"/>
</dbReference>
<dbReference type="InterPro" id="IPR039420">
    <property type="entry name" value="WalR-like"/>
</dbReference>
<dbReference type="SUPFAM" id="SSF46894">
    <property type="entry name" value="C-terminal effector domain of the bipartite response regulators"/>
    <property type="match status" value="1"/>
</dbReference>
<dbReference type="CDD" id="cd06170">
    <property type="entry name" value="LuxR_C_like"/>
    <property type="match status" value="1"/>
</dbReference>
<dbReference type="Pfam" id="PF00072">
    <property type="entry name" value="Response_reg"/>
    <property type="match status" value="1"/>
</dbReference>
<evidence type="ECO:0000259" key="4">
    <source>
        <dbReference type="PROSITE" id="PS50043"/>
    </source>
</evidence>
<keyword evidence="2" id="KW-0238">DNA-binding</keyword>
<dbReference type="GO" id="GO:0000160">
    <property type="term" value="P:phosphorelay signal transduction system"/>
    <property type="evidence" value="ECO:0007669"/>
    <property type="project" value="InterPro"/>
</dbReference>
<organism evidence="6 7">
    <name type="scientific">Methylophilus rhizosphaerae</name>
    <dbReference type="NCBI Taxonomy" id="492660"/>
    <lineage>
        <taxon>Bacteria</taxon>
        <taxon>Pseudomonadati</taxon>
        <taxon>Pseudomonadota</taxon>
        <taxon>Betaproteobacteria</taxon>
        <taxon>Nitrosomonadales</taxon>
        <taxon>Methylophilaceae</taxon>
        <taxon>Methylophilus</taxon>
    </lineage>
</organism>
<dbReference type="Gene3D" id="3.40.50.2300">
    <property type="match status" value="1"/>
</dbReference>
<dbReference type="PANTHER" id="PTHR43214">
    <property type="entry name" value="TWO-COMPONENT RESPONSE REGULATOR"/>
    <property type="match status" value="1"/>
</dbReference>
<dbReference type="OrthoDB" id="9816469at2"/>